<proteinExistence type="predicted"/>
<protein>
    <submittedName>
        <fullName evidence="2">RluA family pseudouridine synthase</fullName>
    </submittedName>
</protein>
<accession>A0A9D1TML5</accession>
<dbReference type="GO" id="GO:0003723">
    <property type="term" value="F:RNA binding"/>
    <property type="evidence" value="ECO:0007669"/>
    <property type="project" value="InterPro"/>
</dbReference>
<dbReference type="PANTHER" id="PTHR21600:SF89">
    <property type="entry name" value="RIBOSOMAL LARGE SUBUNIT PSEUDOURIDINE SYNTHASE A"/>
    <property type="match status" value="1"/>
</dbReference>
<reference evidence="2" key="1">
    <citation type="journal article" date="2021" name="PeerJ">
        <title>Extensive microbial diversity within the chicken gut microbiome revealed by metagenomics and culture.</title>
        <authorList>
            <person name="Gilroy R."/>
            <person name="Ravi A."/>
            <person name="Getino M."/>
            <person name="Pursley I."/>
            <person name="Horton D.L."/>
            <person name="Alikhan N.F."/>
            <person name="Baker D."/>
            <person name="Gharbi K."/>
            <person name="Hall N."/>
            <person name="Watson M."/>
            <person name="Adriaenssens E.M."/>
            <person name="Foster-Nyarko E."/>
            <person name="Jarju S."/>
            <person name="Secka A."/>
            <person name="Antonio M."/>
            <person name="Oren A."/>
            <person name="Chaudhuri R.R."/>
            <person name="La Ragione R."/>
            <person name="Hildebrand F."/>
            <person name="Pallen M.J."/>
        </authorList>
    </citation>
    <scope>NUCLEOTIDE SEQUENCE</scope>
    <source>
        <strain evidence="2">Gambia11-129</strain>
    </source>
</reference>
<dbReference type="AlphaFoldDB" id="A0A9D1TML5"/>
<evidence type="ECO:0000313" key="2">
    <source>
        <dbReference type="EMBL" id="HIV98652.1"/>
    </source>
</evidence>
<evidence type="ECO:0000313" key="3">
    <source>
        <dbReference type="Proteomes" id="UP000823936"/>
    </source>
</evidence>
<gene>
    <name evidence="2" type="ORF">IAB12_02595</name>
</gene>
<dbReference type="SUPFAM" id="SSF55120">
    <property type="entry name" value="Pseudouridine synthase"/>
    <property type="match status" value="1"/>
</dbReference>
<dbReference type="InterPro" id="IPR020103">
    <property type="entry name" value="PsdUridine_synth_cat_dom_sf"/>
</dbReference>
<dbReference type="CDD" id="cd02869">
    <property type="entry name" value="PseudoU_synth_RluA_like"/>
    <property type="match status" value="1"/>
</dbReference>
<dbReference type="GO" id="GO:0009982">
    <property type="term" value="F:pseudouridine synthase activity"/>
    <property type="evidence" value="ECO:0007669"/>
    <property type="project" value="InterPro"/>
</dbReference>
<comment type="caution">
    <text evidence="2">The sequence shown here is derived from an EMBL/GenBank/DDBJ whole genome shotgun (WGS) entry which is preliminary data.</text>
</comment>
<evidence type="ECO:0000259" key="1">
    <source>
        <dbReference type="Pfam" id="PF00849"/>
    </source>
</evidence>
<dbReference type="GO" id="GO:0000455">
    <property type="term" value="P:enzyme-directed rRNA pseudouridine synthesis"/>
    <property type="evidence" value="ECO:0007669"/>
    <property type="project" value="TreeGrafter"/>
</dbReference>
<organism evidence="2 3">
    <name type="scientific">Candidatus Ornithospirochaeta avicola</name>
    <dbReference type="NCBI Taxonomy" id="2840896"/>
    <lineage>
        <taxon>Bacteria</taxon>
        <taxon>Pseudomonadati</taxon>
        <taxon>Spirochaetota</taxon>
        <taxon>Spirochaetia</taxon>
        <taxon>Spirochaetales</taxon>
        <taxon>Spirochaetaceae</taxon>
        <taxon>Spirochaetaceae incertae sedis</taxon>
        <taxon>Candidatus Ornithospirochaeta</taxon>
    </lineage>
</organism>
<dbReference type="InterPro" id="IPR006224">
    <property type="entry name" value="PsdUridine_synth_RluA-like_CS"/>
</dbReference>
<reference evidence="2" key="2">
    <citation type="submission" date="2021-04" db="EMBL/GenBank/DDBJ databases">
        <authorList>
            <person name="Gilroy R."/>
        </authorList>
    </citation>
    <scope>NUCLEOTIDE SEQUENCE</scope>
    <source>
        <strain evidence="2">Gambia11-129</strain>
    </source>
</reference>
<dbReference type="PROSITE" id="PS01129">
    <property type="entry name" value="PSI_RLU"/>
    <property type="match status" value="1"/>
</dbReference>
<dbReference type="Gene3D" id="3.30.2350.10">
    <property type="entry name" value="Pseudouridine synthase"/>
    <property type="match status" value="1"/>
</dbReference>
<dbReference type="GO" id="GO:0140098">
    <property type="term" value="F:catalytic activity, acting on RNA"/>
    <property type="evidence" value="ECO:0007669"/>
    <property type="project" value="UniProtKB-ARBA"/>
</dbReference>
<dbReference type="EMBL" id="DXHU01000011">
    <property type="protein sequence ID" value="HIV98652.1"/>
    <property type="molecule type" value="Genomic_DNA"/>
</dbReference>
<dbReference type="InterPro" id="IPR050188">
    <property type="entry name" value="RluA_PseudoU_synthase"/>
</dbReference>
<dbReference type="Pfam" id="PF00849">
    <property type="entry name" value="PseudoU_synth_2"/>
    <property type="match status" value="1"/>
</dbReference>
<feature type="non-terminal residue" evidence="2">
    <location>
        <position position="1"/>
    </location>
</feature>
<sequence length="430" mass="49275">TQNLPGAILYRFKSDHRHHVMPFSFITDRIIEEKNKLIEEIERNGSYSFPPSEEFNKDDLFTAKKGMMFAILTARDEMGRETVIRAYSGEKDIKGYANPCYSRNEFKSVTEKWSAIIKNAPQSEVKFLTKEALTEIYSLYSFTDAWKNEFSLSDVFSSFAPSGSGDCAGIKCLNAAFRKGLRITGFGEFYYGKDTETRKSGAFYPPCRERCEKIIKRMTGLSFIYIDQDIAVINKQSGLLSVPGIGQEKLDSASERIKRVLYTDLKSPFVHRLDMDTSGILVFALNKDAHRNLSRQFENRTIRKEYTALLEGKIEKKSGRISLPHRLDTERRPYQVVDYLNGKESITDYEVLSWESRNSIPVTRVRFLPHTGRTHQIRVHSAYGLGHPILGERLYADEKKGERLFLHASKITLIHPKSGKEITIISDPDF</sequence>
<name>A0A9D1TML5_9SPIO</name>
<feature type="domain" description="Pseudouridine synthase RsuA/RluA-like" evidence="1">
    <location>
        <begin position="230"/>
        <end position="382"/>
    </location>
</feature>
<dbReference type="InterPro" id="IPR006145">
    <property type="entry name" value="PsdUridine_synth_RsuA/RluA"/>
</dbReference>
<dbReference type="PANTHER" id="PTHR21600">
    <property type="entry name" value="MITOCHONDRIAL RNA PSEUDOURIDINE SYNTHASE"/>
    <property type="match status" value="1"/>
</dbReference>
<dbReference type="Proteomes" id="UP000823936">
    <property type="component" value="Unassembled WGS sequence"/>
</dbReference>